<dbReference type="Pfam" id="PF13409">
    <property type="entry name" value="GST_N_2"/>
    <property type="match status" value="1"/>
</dbReference>
<dbReference type="Gene3D" id="3.40.30.10">
    <property type="entry name" value="Glutaredoxin"/>
    <property type="match status" value="1"/>
</dbReference>
<dbReference type="SFLD" id="SFLDS00019">
    <property type="entry name" value="Glutathione_Transferase_(cytos"/>
    <property type="match status" value="1"/>
</dbReference>
<gene>
    <name evidence="4" type="ORF">BB558_003209</name>
</gene>
<dbReference type="InterPro" id="IPR036249">
    <property type="entry name" value="Thioredoxin-like_sf"/>
</dbReference>
<keyword evidence="5" id="KW-1185">Reference proteome</keyword>
<dbReference type="InterPro" id="IPR005442">
    <property type="entry name" value="GST_omega"/>
</dbReference>
<feature type="domain" description="GST N-terminal" evidence="2">
    <location>
        <begin position="11"/>
        <end position="90"/>
    </location>
</feature>
<evidence type="ECO:0000313" key="5">
    <source>
        <dbReference type="Proteomes" id="UP000245591"/>
    </source>
</evidence>
<dbReference type="Pfam" id="PF16865">
    <property type="entry name" value="GST_C_5"/>
    <property type="match status" value="1"/>
</dbReference>
<dbReference type="PRINTS" id="PR01625">
    <property type="entry name" value="GSTRNSFRASEO"/>
</dbReference>
<dbReference type="InterPro" id="IPR040079">
    <property type="entry name" value="Glutathione_S-Trfase"/>
</dbReference>
<dbReference type="PROSITE" id="PS50404">
    <property type="entry name" value="GST_NTER"/>
    <property type="match status" value="1"/>
</dbReference>
<feature type="domain" description="GST C-terminal" evidence="3">
    <location>
        <begin position="95"/>
        <end position="222"/>
    </location>
</feature>
<dbReference type="PROSITE" id="PS50405">
    <property type="entry name" value="GST_CTER"/>
    <property type="match status" value="1"/>
</dbReference>
<comment type="caution">
    <text evidence="4">The sequence shown here is derived from an EMBL/GenBank/DDBJ whole genome shotgun (WGS) entry which is preliminary data.</text>
</comment>
<protein>
    <recommendedName>
        <fullName evidence="6">GST N-terminal domain-containing protein</fullName>
    </recommendedName>
</protein>
<dbReference type="AlphaFoldDB" id="A0A2U1J6S7"/>
<dbReference type="Gene3D" id="1.20.1050.10">
    <property type="match status" value="1"/>
</dbReference>
<evidence type="ECO:0000256" key="1">
    <source>
        <dbReference type="ARBA" id="ARBA00023002"/>
    </source>
</evidence>
<dbReference type="GO" id="GO:0045174">
    <property type="term" value="F:glutathione dehydrogenase (ascorbate) activity"/>
    <property type="evidence" value="ECO:0007669"/>
    <property type="project" value="UniProtKB-ARBA"/>
</dbReference>
<dbReference type="InterPro" id="IPR004045">
    <property type="entry name" value="Glutathione_S-Trfase_N"/>
</dbReference>
<reference evidence="4 5" key="1">
    <citation type="journal article" date="2018" name="MBio">
        <title>Comparative Genomics Reveals the Core Gene Toolbox for the Fungus-Insect Symbiosis.</title>
        <authorList>
            <person name="Wang Y."/>
            <person name="Stata M."/>
            <person name="Wang W."/>
            <person name="Stajich J.E."/>
            <person name="White M.M."/>
            <person name="Moncalvo J.M."/>
        </authorList>
    </citation>
    <scope>NUCLEOTIDE SEQUENCE [LARGE SCALE GENOMIC DNA]</scope>
    <source>
        <strain evidence="4 5">AUS-126-30</strain>
    </source>
</reference>
<evidence type="ECO:0008006" key="6">
    <source>
        <dbReference type="Google" id="ProtNLM"/>
    </source>
</evidence>
<evidence type="ECO:0000259" key="2">
    <source>
        <dbReference type="PROSITE" id="PS50404"/>
    </source>
</evidence>
<dbReference type="GO" id="GO:0004364">
    <property type="term" value="F:glutathione transferase activity"/>
    <property type="evidence" value="ECO:0007669"/>
    <property type="project" value="InterPro"/>
</dbReference>
<dbReference type="PANTHER" id="PTHR43968">
    <property type="match status" value="1"/>
</dbReference>
<dbReference type="SFLD" id="SFLDG00358">
    <property type="entry name" value="Main_(cytGST)"/>
    <property type="match status" value="1"/>
</dbReference>
<proteinExistence type="predicted"/>
<name>A0A2U1J6S7_SMIAN</name>
<dbReference type="EMBL" id="MBFU01000313">
    <property type="protein sequence ID" value="PWA00764.1"/>
    <property type="molecule type" value="Genomic_DNA"/>
</dbReference>
<dbReference type="SUPFAM" id="SSF47616">
    <property type="entry name" value="GST C-terminal domain-like"/>
    <property type="match status" value="1"/>
</dbReference>
<keyword evidence="1" id="KW-0560">Oxidoreductase</keyword>
<dbReference type="GO" id="GO:0005737">
    <property type="term" value="C:cytoplasm"/>
    <property type="evidence" value="ECO:0007669"/>
    <property type="project" value="InterPro"/>
</dbReference>
<dbReference type="PROSITE" id="PS51354">
    <property type="entry name" value="GLUTAREDOXIN_2"/>
    <property type="match status" value="1"/>
</dbReference>
<dbReference type="InterPro" id="IPR050983">
    <property type="entry name" value="GST_Omega/HSP26"/>
</dbReference>
<dbReference type="InterPro" id="IPR041695">
    <property type="entry name" value="GST_C_5"/>
</dbReference>
<sequence>MSSSTIPFNAKGLTLYSNKACPFSHRAVITLHEAKIPYQLVEIDLNNKPSWYNQINPFLKVPTLRLADGTIVLDSAIISKYISEISTESQLMPSEPLKRANVRYFVEFFSSNLITKYFGAARATGDEEKKKIWGEIIENLKGLNQLLVEQSKGPYFLGNEFSLADILTITFIERLETVAKIIGTQFEGIPQLERIYLWKNACKERSSYKDTVASQEEIYTAVKNLKH</sequence>
<evidence type="ECO:0000313" key="4">
    <source>
        <dbReference type="EMBL" id="PWA00764.1"/>
    </source>
</evidence>
<organism evidence="4 5">
    <name type="scientific">Smittium angustum</name>
    <dbReference type="NCBI Taxonomy" id="133377"/>
    <lineage>
        <taxon>Eukaryota</taxon>
        <taxon>Fungi</taxon>
        <taxon>Fungi incertae sedis</taxon>
        <taxon>Zoopagomycota</taxon>
        <taxon>Kickxellomycotina</taxon>
        <taxon>Harpellomycetes</taxon>
        <taxon>Harpellales</taxon>
        <taxon>Legeriomycetaceae</taxon>
        <taxon>Smittium</taxon>
    </lineage>
</organism>
<dbReference type="Proteomes" id="UP000245591">
    <property type="component" value="Unassembled WGS sequence"/>
</dbReference>
<dbReference type="SUPFAM" id="SSF52833">
    <property type="entry name" value="Thioredoxin-like"/>
    <property type="match status" value="1"/>
</dbReference>
<dbReference type="PANTHER" id="PTHR43968:SF6">
    <property type="entry name" value="GLUTATHIONE S-TRANSFERASE OMEGA"/>
    <property type="match status" value="1"/>
</dbReference>
<dbReference type="CDD" id="cd00570">
    <property type="entry name" value="GST_N_family"/>
    <property type="match status" value="1"/>
</dbReference>
<evidence type="ECO:0000259" key="3">
    <source>
        <dbReference type="PROSITE" id="PS50405"/>
    </source>
</evidence>
<dbReference type="InterPro" id="IPR036282">
    <property type="entry name" value="Glutathione-S-Trfase_C_sf"/>
</dbReference>
<accession>A0A2U1J6S7</accession>
<dbReference type="InterPro" id="IPR010987">
    <property type="entry name" value="Glutathione-S-Trfase_C-like"/>
</dbReference>